<evidence type="ECO:0008006" key="3">
    <source>
        <dbReference type="Google" id="ProtNLM"/>
    </source>
</evidence>
<gene>
    <name evidence="1" type="ORF">CPB84DRAFT_1767825</name>
</gene>
<dbReference type="Gene3D" id="2.40.10.10">
    <property type="entry name" value="Trypsin-like serine proteases"/>
    <property type="match status" value="2"/>
</dbReference>
<proteinExistence type="predicted"/>
<organism evidence="1 2">
    <name type="scientific">Gymnopilus junonius</name>
    <name type="common">Spectacular rustgill mushroom</name>
    <name type="synonym">Gymnopilus spectabilis subsp. junonius</name>
    <dbReference type="NCBI Taxonomy" id="109634"/>
    <lineage>
        <taxon>Eukaryota</taxon>
        <taxon>Fungi</taxon>
        <taxon>Dikarya</taxon>
        <taxon>Basidiomycota</taxon>
        <taxon>Agaricomycotina</taxon>
        <taxon>Agaricomycetes</taxon>
        <taxon>Agaricomycetidae</taxon>
        <taxon>Agaricales</taxon>
        <taxon>Agaricineae</taxon>
        <taxon>Hymenogastraceae</taxon>
        <taxon>Gymnopilus</taxon>
    </lineage>
</organism>
<keyword evidence="2" id="KW-1185">Reference proteome</keyword>
<sequence>MDNPYDLWENPEWSRRKFIQDDNDDDGRNVDGKAESFTGNGFFLRLPNLMDKYVILTAAHNVMSEGKRSFDVKLMYNNPFEADPNDPTKVRYANGTVPQAIITLDIDNTDKSNDVHICSAYMKGVPVGDYAAICIPRKLGEPRGFAFSVKLALRSSFEGNVHVSGFRTTMMKTLRPVTSSAAKLIYHGDYVEYRAKTEVGISGSPVWVEYKGYPTVVAVHNNGPEDPDNPRNGSRGALLTVDLLRDVFEWLDSKLLLKGIQIQVRQQDLDKSSTYRAAGRKLFLNFQTNSDFGRVRLDSGTKFDWMLAQVDSQNVYYILSVVGQRKWVKFNLAASKYQGVELSENLNGKGCLLLNLEEARRAWVILAVETGTIENGAPKRVQLRMEGNRVKTYDAQFESAEVSLMSSKGKNPFYKLVMTT</sequence>
<dbReference type="AlphaFoldDB" id="A0A9P5NSU1"/>
<dbReference type="InterPro" id="IPR009003">
    <property type="entry name" value="Peptidase_S1_PA"/>
</dbReference>
<dbReference type="Proteomes" id="UP000724874">
    <property type="component" value="Unassembled WGS sequence"/>
</dbReference>
<dbReference type="EMBL" id="JADNYJ010000013">
    <property type="protein sequence ID" value="KAF8907890.1"/>
    <property type="molecule type" value="Genomic_DNA"/>
</dbReference>
<protein>
    <recommendedName>
        <fullName evidence="3">Serine protease</fullName>
    </recommendedName>
</protein>
<evidence type="ECO:0000313" key="1">
    <source>
        <dbReference type="EMBL" id="KAF8907890.1"/>
    </source>
</evidence>
<name>A0A9P5NSU1_GYMJU</name>
<dbReference type="InterPro" id="IPR043504">
    <property type="entry name" value="Peptidase_S1_PA_chymotrypsin"/>
</dbReference>
<dbReference type="OrthoDB" id="5367135at2759"/>
<accession>A0A9P5NSU1</accession>
<dbReference type="SUPFAM" id="SSF50494">
    <property type="entry name" value="Trypsin-like serine proteases"/>
    <property type="match status" value="1"/>
</dbReference>
<comment type="caution">
    <text evidence="1">The sequence shown here is derived from an EMBL/GenBank/DDBJ whole genome shotgun (WGS) entry which is preliminary data.</text>
</comment>
<reference evidence="1" key="1">
    <citation type="submission" date="2020-11" db="EMBL/GenBank/DDBJ databases">
        <authorList>
            <consortium name="DOE Joint Genome Institute"/>
            <person name="Ahrendt S."/>
            <person name="Riley R."/>
            <person name="Andreopoulos W."/>
            <person name="LaButti K."/>
            <person name="Pangilinan J."/>
            <person name="Ruiz-duenas F.J."/>
            <person name="Barrasa J.M."/>
            <person name="Sanchez-Garcia M."/>
            <person name="Camarero S."/>
            <person name="Miyauchi S."/>
            <person name="Serrano A."/>
            <person name="Linde D."/>
            <person name="Babiker R."/>
            <person name="Drula E."/>
            <person name="Ayuso-Fernandez I."/>
            <person name="Pacheco R."/>
            <person name="Padilla G."/>
            <person name="Ferreira P."/>
            <person name="Barriuso J."/>
            <person name="Kellner H."/>
            <person name="Castanera R."/>
            <person name="Alfaro M."/>
            <person name="Ramirez L."/>
            <person name="Pisabarro A.G."/>
            <person name="Kuo A."/>
            <person name="Tritt A."/>
            <person name="Lipzen A."/>
            <person name="He G."/>
            <person name="Yan M."/>
            <person name="Ng V."/>
            <person name="Cullen D."/>
            <person name="Martin F."/>
            <person name="Rosso M.-N."/>
            <person name="Henrissat B."/>
            <person name="Hibbett D."/>
            <person name="Martinez A.T."/>
            <person name="Grigoriev I.V."/>
        </authorList>
    </citation>
    <scope>NUCLEOTIDE SEQUENCE</scope>
    <source>
        <strain evidence="1">AH 44721</strain>
    </source>
</reference>
<evidence type="ECO:0000313" key="2">
    <source>
        <dbReference type="Proteomes" id="UP000724874"/>
    </source>
</evidence>